<organism evidence="2 3">
    <name type="scientific">Cnephaeus nilssonii</name>
    <name type="common">Northern bat</name>
    <name type="synonym">Eptesicus nilssonii</name>
    <dbReference type="NCBI Taxonomy" id="3371016"/>
    <lineage>
        <taxon>Eukaryota</taxon>
        <taxon>Metazoa</taxon>
        <taxon>Chordata</taxon>
        <taxon>Craniata</taxon>
        <taxon>Vertebrata</taxon>
        <taxon>Euteleostomi</taxon>
        <taxon>Mammalia</taxon>
        <taxon>Eutheria</taxon>
        <taxon>Laurasiatheria</taxon>
        <taxon>Chiroptera</taxon>
        <taxon>Yangochiroptera</taxon>
        <taxon>Vespertilionidae</taxon>
        <taxon>Cnephaeus</taxon>
    </lineage>
</organism>
<feature type="domain" description="MGAT4 conserved region" evidence="1">
    <location>
        <begin position="88"/>
        <end position="298"/>
    </location>
</feature>
<evidence type="ECO:0000313" key="2">
    <source>
        <dbReference type="EMBL" id="KAK1327919.1"/>
    </source>
</evidence>
<dbReference type="GO" id="GO:0008375">
    <property type="term" value="F:acetylglucosaminyltransferase activity"/>
    <property type="evidence" value="ECO:0007669"/>
    <property type="project" value="TreeGrafter"/>
</dbReference>
<protein>
    <recommendedName>
        <fullName evidence="1">MGAT4 conserved region domain-containing protein</fullName>
    </recommendedName>
</protein>
<dbReference type="PANTHER" id="PTHR12062:SF11">
    <property type="entry name" value="ALPHA-1,3-MANNOSYL-GLYCOPROTEIN 4-BETA-N-ACETYLGLUCOSAMINYLTRANSFERASE-LIKE PROTEIN MGAT4E"/>
    <property type="match status" value="1"/>
</dbReference>
<proteinExistence type="predicted"/>
<dbReference type="InterPro" id="IPR057279">
    <property type="entry name" value="MGAT4"/>
</dbReference>
<dbReference type="Pfam" id="PF04666">
    <property type="entry name" value="MGAT4_cons"/>
    <property type="match status" value="1"/>
</dbReference>
<sequence>MGRPSRVHVDFWLQEPSAGTDTMRCSLRHCLLTSLAVGFLWLFLTLQIPRDMDEDQNKVHALLSSMPPVSYGGRKAPRPPADWQDLASTYMKTIQQRRKTWLTVGISSGPGRDPNGLLYTLGSLFRASSKVEQKHLTVLVHLADSDFAWLRETVARISSLFSPQILAGRLVLIHAPPDAYSAAGAHCGDGDQGAPCGDASAKQNVDHAFLASFAAKLSDYFLLLRDNVFCAPGFLTHVRRKVWALRAHPWVLLEFSNRGSLGKLFRGGDLPRLARFLLLFQQDQPLSRLIPRFSVLQAQRRPVLCRPFLFYYRVSYSRASQDPKARAAQSRGPPGPHNPPGAVFTDMRVFDVHAPWEAYTLDESFFWTHNISAGSHLTVILNRPANLSRVQVLTGTILEGKHALQRGQVELGHSPEGVPQFCTSFVLLGQLLEGQLDQEALPTRVGSDVSCVKLVVNADQAGGLMVRHIYLWEESARATAAAQG</sequence>
<gene>
    <name evidence="2" type="ORF">QTO34_012340</name>
</gene>
<dbReference type="GO" id="GO:0006487">
    <property type="term" value="P:protein N-linked glycosylation"/>
    <property type="evidence" value="ECO:0007669"/>
    <property type="project" value="TreeGrafter"/>
</dbReference>
<evidence type="ECO:0000259" key="1">
    <source>
        <dbReference type="Pfam" id="PF04666"/>
    </source>
</evidence>
<keyword evidence="3" id="KW-1185">Reference proteome</keyword>
<dbReference type="Proteomes" id="UP001177744">
    <property type="component" value="Unassembled WGS sequence"/>
</dbReference>
<evidence type="ECO:0000313" key="3">
    <source>
        <dbReference type="Proteomes" id="UP001177744"/>
    </source>
</evidence>
<dbReference type="AlphaFoldDB" id="A0AA40HBA0"/>
<accession>A0AA40HBA0</accession>
<dbReference type="EMBL" id="JAULJE010000024">
    <property type="protein sequence ID" value="KAK1327919.1"/>
    <property type="molecule type" value="Genomic_DNA"/>
</dbReference>
<name>A0AA40HBA0_CNENI</name>
<comment type="caution">
    <text evidence="2">The sequence shown here is derived from an EMBL/GenBank/DDBJ whole genome shotgun (WGS) entry which is preliminary data.</text>
</comment>
<dbReference type="InterPro" id="IPR006759">
    <property type="entry name" value="Glyco_transf_54"/>
</dbReference>
<dbReference type="PANTHER" id="PTHR12062">
    <property type="entry name" value="N-ACETYLGLUCOSAMINYLTRANSFERASE VI"/>
    <property type="match status" value="1"/>
</dbReference>
<reference evidence="2" key="1">
    <citation type="submission" date="2023-06" db="EMBL/GenBank/DDBJ databases">
        <title>Reference genome for the Northern bat (Eptesicus nilssonii), a most northern bat species.</title>
        <authorList>
            <person name="Laine V.N."/>
            <person name="Pulliainen A.T."/>
            <person name="Lilley T.M."/>
        </authorList>
    </citation>
    <scope>NUCLEOTIDE SEQUENCE</scope>
    <source>
        <strain evidence="2">BLF_Eptnil</strain>
        <tissue evidence="2">Kidney</tissue>
    </source>
</reference>